<dbReference type="EMBL" id="FO203431">
    <property type="protein sequence ID" value="CCH86225.1"/>
    <property type="molecule type" value="Genomic_DNA"/>
</dbReference>
<keyword evidence="4" id="KW-1185">Reference proteome</keyword>
<dbReference type="PATRIC" id="fig|477641.3.peg.723"/>
<feature type="transmembrane region" description="Helical" evidence="2">
    <location>
        <begin position="42"/>
        <end position="60"/>
    </location>
</feature>
<dbReference type="eggNOG" id="ENOG5032YDT">
    <property type="taxonomic scope" value="Bacteria"/>
</dbReference>
<reference evidence="3 4" key="1">
    <citation type="journal article" date="2012" name="J. Bacteriol.">
        <title>Genome Sequence of Radiation-Resistant Modestobacter marinus Strain BC501, a Representative Actinobacterium That Thrives on Calcareous Stone Surfaces.</title>
        <authorList>
            <person name="Normand P."/>
            <person name="Gury J."/>
            <person name="Pujic P."/>
            <person name="Chouaia B."/>
            <person name="Crotti E."/>
            <person name="Brusetti L."/>
            <person name="Daffonchio D."/>
            <person name="Vacherie B."/>
            <person name="Barbe V."/>
            <person name="Medigue C."/>
            <person name="Calteau A."/>
            <person name="Ghodhbane-Gtari F."/>
            <person name="Essoussi I."/>
            <person name="Nouioui I."/>
            <person name="Abbassi-Ghozzi I."/>
            <person name="Gtari M."/>
        </authorList>
    </citation>
    <scope>NUCLEOTIDE SEQUENCE [LARGE SCALE GENOMIC DNA]</scope>
    <source>
        <strain evidence="4">BC 501</strain>
    </source>
</reference>
<accession>I4ES62</accession>
<evidence type="ECO:0000313" key="4">
    <source>
        <dbReference type="Proteomes" id="UP000006461"/>
    </source>
</evidence>
<dbReference type="Pfam" id="PF17240">
    <property type="entry name" value="DUF5313"/>
    <property type="match status" value="1"/>
</dbReference>
<gene>
    <name evidence="3" type="ordered locus">MODMU_0772</name>
</gene>
<keyword evidence="2" id="KW-0472">Membrane</keyword>
<dbReference type="Proteomes" id="UP000006461">
    <property type="component" value="Chromosome"/>
</dbReference>
<dbReference type="OMA" id="MTTSERN"/>
<feature type="transmembrane region" description="Helical" evidence="2">
    <location>
        <begin position="66"/>
        <end position="86"/>
    </location>
</feature>
<name>I4ES62_MODI5</name>
<protein>
    <recommendedName>
        <fullName evidence="5">DUF5313 domain-containing protein</fullName>
    </recommendedName>
</protein>
<feature type="compositionally biased region" description="Basic and acidic residues" evidence="1">
    <location>
        <begin position="106"/>
        <end position="121"/>
    </location>
</feature>
<sequence>MDAGRPNPAQWLWYAYGGGLPRSLSPWVLEDTTRRTWVLRHLARALVQLAPVVALCLLLPPVDLGIRATAAGGGLVIGLLFSLAYMTETTEHRAVKAGWPPGTTAARREERAERERLERNARYRSGGSGSFD</sequence>
<evidence type="ECO:0000256" key="2">
    <source>
        <dbReference type="SAM" id="Phobius"/>
    </source>
</evidence>
<feature type="region of interest" description="Disordered" evidence="1">
    <location>
        <begin position="96"/>
        <end position="132"/>
    </location>
</feature>
<dbReference type="InterPro" id="IPR035197">
    <property type="entry name" value="DUF5313"/>
</dbReference>
<dbReference type="HOGENOM" id="CLU_143514_1_1_11"/>
<evidence type="ECO:0000256" key="1">
    <source>
        <dbReference type="SAM" id="MobiDB-lite"/>
    </source>
</evidence>
<dbReference type="OrthoDB" id="5195204at2"/>
<evidence type="ECO:0000313" key="3">
    <source>
        <dbReference type="EMBL" id="CCH86225.1"/>
    </source>
</evidence>
<keyword evidence="2" id="KW-0812">Transmembrane</keyword>
<proteinExistence type="predicted"/>
<dbReference type="KEGG" id="mmar:MODMU_0772"/>
<keyword evidence="2" id="KW-1133">Transmembrane helix</keyword>
<organism evidence="3 4">
    <name type="scientific">Modestobacter italicus (strain DSM 44449 / CECT 9708 / BC 501)</name>
    <dbReference type="NCBI Taxonomy" id="2732864"/>
    <lineage>
        <taxon>Bacteria</taxon>
        <taxon>Bacillati</taxon>
        <taxon>Actinomycetota</taxon>
        <taxon>Actinomycetes</taxon>
        <taxon>Geodermatophilales</taxon>
        <taxon>Geodermatophilaceae</taxon>
        <taxon>Modestobacter</taxon>
    </lineage>
</organism>
<dbReference type="AlphaFoldDB" id="I4ES62"/>
<dbReference type="STRING" id="477641.MODMU_0772"/>
<evidence type="ECO:0008006" key="5">
    <source>
        <dbReference type="Google" id="ProtNLM"/>
    </source>
</evidence>